<evidence type="ECO:0000256" key="4">
    <source>
        <dbReference type="ARBA" id="ARBA00022827"/>
    </source>
</evidence>
<dbReference type="SUPFAM" id="SSF56176">
    <property type="entry name" value="FAD-binding/transporter-associated domain-like"/>
    <property type="match status" value="1"/>
</dbReference>
<feature type="domain" description="FAD-binding PCMH-type" evidence="6">
    <location>
        <begin position="1"/>
        <end position="94"/>
    </location>
</feature>
<reference evidence="7 8" key="1">
    <citation type="journal article" date="2025" name="Microbiol. Resour. Announc.">
        <title>Draft genome sequences for Neonectria magnoliae and Neonectria punicea, canker pathogens of Liriodendron tulipifera and Acer saccharum in West Virginia.</title>
        <authorList>
            <person name="Petronek H.M."/>
            <person name="Kasson M.T."/>
            <person name="Metheny A.M."/>
            <person name="Stauder C.M."/>
            <person name="Lovett B."/>
            <person name="Lynch S.C."/>
            <person name="Garnas J.R."/>
            <person name="Kasson L.R."/>
            <person name="Stajich J.E."/>
        </authorList>
    </citation>
    <scope>NUCLEOTIDE SEQUENCE [LARGE SCALE GENOMIC DNA]</scope>
    <source>
        <strain evidence="7 8">NRRL 64651</strain>
    </source>
</reference>
<sequence>MFAKQSNLRLVVKSTGHDFLQSTGGWVQGGGHSPVTRYYGIGADQVLSARVVLASGEIVTASPCQHKDLFYAIRGGGGGTFGVVTEMTVKTYPTGKVAVANVVIGSQGDDGVSDFLDAVTTVYASYPALSQLGFAGYGMWLAYSRPGLVAANYTNVLQQSFTMLHRSEGQARTLFLPFEEDILRFNDTQKSTHVAITWQAYPDYGSYFDSKTDSEARVGGVSAMSSRLLDTKALAGNATWLRQAMDIMAGSPGSPVFHTIVHHGLEASTIGSEHHIASAVQPGWYNSIILDIFEKSMNGSQVDDNIEAFTDLRDIIAPLYRMAAPTTGTYMNEADWGDTNWRQDFYGAHWQRLSEIKARYDPGGILYCPTCVGSDHWQEDEGRALCRVTSPQS</sequence>
<dbReference type="Proteomes" id="UP001498421">
    <property type="component" value="Unassembled WGS sequence"/>
</dbReference>
<comment type="caution">
    <text evidence="7">The sequence shown here is derived from an EMBL/GenBank/DDBJ whole genome shotgun (WGS) entry which is preliminary data.</text>
</comment>
<name>A0ABR1HQ04_9HYPO</name>
<protein>
    <recommendedName>
        <fullName evidence="6">FAD-binding PCMH-type domain-containing protein</fullName>
    </recommendedName>
</protein>
<keyword evidence="3" id="KW-0285">Flavoprotein</keyword>
<gene>
    <name evidence="7" type="ORF">QQZ08_009249</name>
</gene>
<evidence type="ECO:0000313" key="7">
    <source>
        <dbReference type="EMBL" id="KAK7423082.1"/>
    </source>
</evidence>
<dbReference type="Gene3D" id="3.40.462.20">
    <property type="match status" value="1"/>
</dbReference>
<dbReference type="PROSITE" id="PS51387">
    <property type="entry name" value="FAD_PCMH"/>
    <property type="match status" value="1"/>
</dbReference>
<dbReference type="Pfam" id="PF01565">
    <property type="entry name" value="FAD_binding_4"/>
    <property type="match status" value="1"/>
</dbReference>
<proteinExistence type="inferred from homology"/>
<dbReference type="Pfam" id="PF08031">
    <property type="entry name" value="BBE"/>
    <property type="match status" value="1"/>
</dbReference>
<evidence type="ECO:0000256" key="5">
    <source>
        <dbReference type="ARBA" id="ARBA00023002"/>
    </source>
</evidence>
<dbReference type="InterPro" id="IPR016166">
    <property type="entry name" value="FAD-bd_PCMH"/>
</dbReference>
<keyword evidence="8" id="KW-1185">Reference proteome</keyword>
<comment type="similarity">
    <text evidence="2">Belongs to the oxygen-dependent FAD-linked oxidoreductase family.</text>
</comment>
<evidence type="ECO:0000259" key="6">
    <source>
        <dbReference type="PROSITE" id="PS51387"/>
    </source>
</evidence>
<dbReference type="PANTHER" id="PTHR42973">
    <property type="entry name" value="BINDING OXIDOREDUCTASE, PUTATIVE (AFU_ORTHOLOGUE AFUA_1G17690)-RELATED"/>
    <property type="match status" value="1"/>
</dbReference>
<keyword evidence="4" id="KW-0274">FAD</keyword>
<dbReference type="EMBL" id="JAZAVK010000102">
    <property type="protein sequence ID" value="KAK7423082.1"/>
    <property type="molecule type" value="Genomic_DNA"/>
</dbReference>
<dbReference type="InterPro" id="IPR050416">
    <property type="entry name" value="FAD-linked_Oxidoreductase"/>
</dbReference>
<comment type="cofactor">
    <cofactor evidence="1">
        <name>FAD</name>
        <dbReference type="ChEBI" id="CHEBI:57692"/>
    </cofactor>
</comment>
<dbReference type="Gene3D" id="3.30.465.10">
    <property type="match status" value="1"/>
</dbReference>
<evidence type="ECO:0000256" key="1">
    <source>
        <dbReference type="ARBA" id="ARBA00001974"/>
    </source>
</evidence>
<accession>A0ABR1HQ04</accession>
<dbReference type="InterPro" id="IPR016169">
    <property type="entry name" value="FAD-bd_PCMH_sub2"/>
</dbReference>
<organism evidence="7 8">
    <name type="scientific">Neonectria magnoliae</name>
    <dbReference type="NCBI Taxonomy" id="2732573"/>
    <lineage>
        <taxon>Eukaryota</taxon>
        <taxon>Fungi</taxon>
        <taxon>Dikarya</taxon>
        <taxon>Ascomycota</taxon>
        <taxon>Pezizomycotina</taxon>
        <taxon>Sordariomycetes</taxon>
        <taxon>Hypocreomycetidae</taxon>
        <taxon>Hypocreales</taxon>
        <taxon>Nectriaceae</taxon>
        <taxon>Neonectria</taxon>
    </lineage>
</organism>
<evidence type="ECO:0000313" key="8">
    <source>
        <dbReference type="Proteomes" id="UP001498421"/>
    </source>
</evidence>
<evidence type="ECO:0000256" key="2">
    <source>
        <dbReference type="ARBA" id="ARBA00005466"/>
    </source>
</evidence>
<dbReference type="InterPro" id="IPR036318">
    <property type="entry name" value="FAD-bd_PCMH-like_sf"/>
</dbReference>
<keyword evidence="5" id="KW-0560">Oxidoreductase</keyword>
<dbReference type="InterPro" id="IPR006094">
    <property type="entry name" value="Oxid_FAD_bind_N"/>
</dbReference>
<dbReference type="PANTHER" id="PTHR42973:SF39">
    <property type="entry name" value="FAD-BINDING PCMH-TYPE DOMAIN-CONTAINING PROTEIN"/>
    <property type="match status" value="1"/>
</dbReference>
<dbReference type="InterPro" id="IPR012951">
    <property type="entry name" value="BBE"/>
</dbReference>
<evidence type="ECO:0000256" key="3">
    <source>
        <dbReference type="ARBA" id="ARBA00022630"/>
    </source>
</evidence>